<dbReference type="InterPro" id="IPR026444">
    <property type="entry name" value="Secre_tail"/>
</dbReference>
<dbReference type="Proteomes" id="UP000199564">
    <property type="component" value="Unassembled WGS sequence"/>
</dbReference>
<feature type="domain" description="Secretion system C-terminal sorting" evidence="1">
    <location>
        <begin position="1026"/>
        <end position="1098"/>
    </location>
</feature>
<evidence type="ECO:0000313" key="3">
    <source>
        <dbReference type="Proteomes" id="UP000199564"/>
    </source>
</evidence>
<reference evidence="3" key="1">
    <citation type="submission" date="2016-10" db="EMBL/GenBank/DDBJ databases">
        <authorList>
            <person name="Varghese N."/>
            <person name="Submissions S."/>
        </authorList>
    </citation>
    <scope>NUCLEOTIDE SEQUENCE [LARGE SCALE GENOMIC DNA]</scope>
    <source>
        <strain evidence="3">DSM 15282</strain>
    </source>
</reference>
<dbReference type="STRING" id="226506.SAMN04488519_10427"/>
<dbReference type="EMBL" id="FOVW01000004">
    <property type="protein sequence ID" value="SFO13984.1"/>
    <property type="molecule type" value="Genomic_DNA"/>
</dbReference>
<dbReference type="RefSeq" id="WP_091652128.1">
    <property type="nucleotide sequence ID" value="NZ_FOVW01000004.1"/>
</dbReference>
<evidence type="ECO:0000313" key="2">
    <source>
        <dbReference type="EMBL" id="SFO13984.1"/>
    </source>
</evidence>
<dbReference type="Pfam" id="PF18962">
    <property type="entry name" value="Por_Secre_tail"/>
    <property type="match status" value="1"/>
</dbReference>
<gene>
    <name evidence="2" type="ORF">SAMN04488519_10427</name>
</gene>
<protein>
    <submittedName>
        <fullName evidence="2">Por secretion system C-terminal sorting domain-containing protein</fullName>
    </submittedName>
</protein>
<accession>A0A1I5ER25</accession>
<dbReference type="AlphaFoldDB" id="A0A1I5ER25"/>
<evidence type="ECO:0000259" key="1">
    <source>
        <dbReference type="Pfam" id="PF18962"/>
    </source>
</evidence>
<organism evidence="2 3">
    <name type="scientific">Algoriphagus ornithinivorans</name>
    <dbReference type="NCBI Taxonomy" id="226506"/>
    <lineage>
        <taxon>Bacteria</taxon>
        <taxon>Pseudomonadati</taxon>
        <taxon>Bacteroidota</taxon>
        <taxon>Cytophagia</taxon>
        <taxon>Cytophagales</taxon>
        <taxon>Cyclobacteriaceae</taxon>
        <taxon>Algoriphagus</taxon>
    </lineage>
</organism>
<sequence>MTGNITVRDFTIIAGSLDLGGYQLSVTRNYRSRGGTISNGAITANSYVDLENTTFNGTVSLIKTGSSNDNNSGGNIFNGPTTIRNDSNRFWRLSNGSGDTFNSTVRFTKGSTGNLQIAYTSVSQFNGTITLDNFANNGSISFGLGGGSSTLNSGGLINGSFSVGSLDIRNFTQIQTASNGSFQVASFTVTNSIFLGDFSVNSSGNVIFIGDNIFDGNNSFISGGNLDADGINQFSVRPGTSTSFVKNGGGNDDWQGGNTFGTVSFTNNTNSRFRIANATGDTFLRGSSFSNNGTNFLGIAYSGTNSFAETIEINNSNGGGSIRFGEGGGTSTLTSGAVVTTAYSSGNILEFNNFTQVQNIANGDFSVNTFTSINSSFQGDFTVTANTINFTGTNTFARNGNFTGGSIQMTSAGNSFAVNGGVARFIKNSTGTNNNWFGGNTFGTLEVINNSNSRLRLANNQGDSFNSTTVFSNNGTNFLGIAHSGTNDFAQQITINNSNPNGTVRFGEAGGTSVLQVGGVITNDFSTGSLLEFNNFTQLQNFPNGNFTVSTFTSNNSIFLGDIGVTSPGTINFQNSNTFARNGNFIAANFTSNGANNFSTLGGVANFTKTGGGHNNWTGGNTFGAVNFTNSSNFRLRLASTNGDTFTQQVSFISTSSGSIEPAYNNISTFAGNISTIGSTIPISFGLGNGTVEINGNSSQEWFGDVSNSPIVLRILMNTSGSLRMRVPMLVDINANFSNGIIYTDPTNIISFDDGVSSAAIVNTSDNSHIDGPAIKIGNDNFEFPIGNGGYFAPLTLGGAGGAANNDVYLAQYFRIPPVDIPTDTSSRDASIGLMNRVEHWNLERRNGSLNRSITLSYSAPRTSPIIDFTELVSIWWDGTSWVNLGGTVTGSSSGGTISAGNTTNLGLLSIGNSFRVLPIELMEFKATQIRNEKIKISWKTLTERNNSFFTLEKSEDGSTWKVISIIPGAGDSSELLHYEFDDLDPRYGRQYYRLTQTDFDGNTEIFQVIGISLIQENNKYPSFDIFPNPSTGNICLKAMNINLEDVTGILVDISGKVILDNLKMDNKRHEFDLTHLPRGVYFLRLYSLRGLEVKKIVLN</sequence>
<keyword evidence="3" id="KW-1185">Reference proteome</keyword>
<proteinExistence type="predicted"/>
<name>A0A1I5ER25_9BACT</name>
<dbReference type="NCBIfam" id="TIGR04183">
    <property type="entry name" value="Por_Secre_tail"/>
    <property type="match status" value="1"/>
</dbReference>